<dbReference type="Pfam" id="PF07883">
    <property type="entry name" value="Cupin_2"/>
    <property type="match status" value="1"/>
</dbReference>
<protein>
    <submittedName>
        <fullName evidence="2">Cupin domain-containing protein</fullName>
    </submittedName>
</protein>
<evidence type="ECO:0000313" key="3">
    <source>
        <dbReference type="Proteomes" id="UP000318349"/>
    </source>
</evidence>
<sequence>MRPAAGWRRCCNAPDALIALGRLASERCDVSVVTRAPGAAPPHTHAETLHVLVTEGCLWLTMDGAERAVRPGEWCCVPAGTEHTERYAKPTSAVVFWLRDAA</sequence>
<organism evidence="2 3">
    <name type="scientific">Denitromonas halophila</name>
    <dbReference type="NCBI Taxonomy" id="1629404"/>
    <lineage>
        <taxon>Bacteria</taxon>
        <taxon>Pseudomonadati</taxon>
        <taxon>Pseudomonadota</taxon>
        <taxon>Betaproteobacteria</taxon>
        <taxon>Rhodocyclales</taxon>
        <taxon>Zoogloeaceae</taxon>
        <taxon>Denitromonas</taxon>
    </lineage>
</organism>
<proteinExistence type="predicted"/>
<comment type="caution">
    <text evidence="2">The sequence shown here is derived from an EMBL/GenBank/DDBJ whole genome shotgun (WGS) entry which is preliminary data.</text>
</comment>
<dbReference type="Proteomes" id="UP000318349">
    <property type="component" value="Unassembled WGS sequence"/>
</dbReference>
<reference evidence="2 3" key="1">
    <citation type="submission" date="2019-07" db="EMBL/GenBank/DDBJ databases">
        <title>The pathways for chlorine oxyanion respiration interact through the shared metabolite chlorate.</title>
        <authorList>
            <person name="Barnum T.P."/>
            <person name="Cheng Y."/>
            <person name="Hill K.A."/>
            <person name="Lucas L.N."/>
            <person name="Carlson H.K."/>
            <person name="Coates J.D."/>
        </authorList>
    </citation>
    <scope>NUCLEOTIDE SEQUENCE [LARGE SCALE GENOMIC DNA]</scope>
    <source>
        <strain evidence="2 3">SFB-1</strain>
    </source>
</reference>
<dbReference type="EMBL" id="VMNI01000015">
    <property type="protein sequence ID" value="TVO74650.1"/>
    <property type="molecule type" value="Genomic_DNA"/>
</dbReference>
<feature type="domain" description="Cupin type-2" evidence="1">
    <location>
        <begin position="32"/>
        <end position="97"/>
    </location>
</feature>
<accession>A0A557RTA7</accession>
<dbReference type="SUPFAM" id="SSF51182">
    <property type="entry name" value="RmlC-like cupins"/>
    <property type="match status" value="1"/>
</dbReference>
<dbReference type="InterPro" id="IPR013096">
    <property type="entry name" value="Cupin_2"/>
</dbReference>
<dbReference type="Gene3D" id="2.60.120.10">
    <property type="entry name" value="Jelly Rolls"/>
    <property type="match status" value="1"/>
</dbReference>
<dbReference type="CDD" id="cd02208">
    <property type="entry name" value="cupin_RmlC-like"/>
    <property type="match status" value="1"/>
</dbReference>
<name>A0A557RTA7_9RHOO</name>
<evidence type="ECO:0000259" key="1">
    <source>
        <dbReference type="Pfam" id="PF07883"/>
    </source>
</evidence>
<evidence type="ECO:0000313" key="2">
    <source>
        <dbReference type="EMBL" id="TVO74650.1"/>
    </source>
</evidence>
<dbReference type="InterPro" id="IPR014710">
    <property type="entry name" value="RmlC-like_jellyroll"/>
</dbReference>
<dbReference type="AlphaFoldDB" id="A0A557RTA7"/>
<gene>
    <name evidence="2" type="ORF">FHP89_15120</name>
</gene>
<dbReference type="InterPro" id="IPR011051">
    <property type="entry name" value="RmlC_Cupin_sf"/>
</dbReference>